<organism evidence="1 2">
    <name type="scientific">Bacteroides stercoris</name>
    <dbReference type="NCBI Taxonomy" id="46506"/>
    <lineage>
        <taxon>Bacteria</taxon>
        <taxon>Pseudomonadati</taxon>
        <taxon>Bacteroidota</taxon>
        <taxon>Bacteroidia</taxon>
        <taxon>Bacteroidales</taxon>
        <taxon>Bacteroidaceae</taxon>
        <taxon>Bacteroides</taxon>
    </lineage>
</organism>
<evidence type="ECO:0000313" key="1">
    <source>
        <dbReference type="EMBL" id="KAB5325184.1"/>
    </source>
</evidence>
<evidence type="ECO:0000313" key="2">
    <source>
        <dbReference type="Proteomes" id="UP000431177"/>
    </source>
</evidence>
<dbReference type="Proteomes" id="UP000431177">
    <property type="component" value="Unassembled WGS sequence"/>
</dbReference>
<name>A0A6A2JBE3_BACSE</name>
<reference evidence="1 2" key="1">
    <citation type="journal article" date="2019" name="Nat. Med.">
        <title>A library of human gut bacterial isolates paired with longitudinal multiomics data enables mechanistic microbiome research.</title>
        <authorList>
            <person name="Poyet M."/>
            <person name="Groussin M."/>
            <person name="Gibbons S.M."/>
            <person name="Avila-Pacheco J."/>
            <person name="Jiang X."/>
            <person name="Kearney S.M."/>
            <person name="Perrotta A.R."/>
            <person name="Berdy B."/>
            <person name="Zhao S."/>
            <person name="Lieberman T.D."/>
            <person name="Swanson P.K."/>
            <person name="Smith M."/>
            <person name="Roesemann S."/>
            <person name="Alexander J.E."/>
            <person name="Rich S.A."/>
            <person name="Livny J."/>
            <person name="Vlamakis H."/>
            <person name="Clish C."/>
            <person name="Bullock K."/>
            <person name="Deik A."/>
            <person name="Scott J."/>
            <person name="Pierce K.A."/>
            <person name="Xavier R.J."/>
            <person name="Alm E.J."/>
        </authorList>
    </citation>
    <scope>NUCLEOTIDE SEQUENCE [LARGE SCALE GENOMIC DNA]</scope>
    <source>
        <strain evidence="1 2">BIOML-A2</strain>
    </source>
</reference>
<sequence>MSRAKLARFGNKENASLVLFMTGRGGCVNIYLTISFRYGKHGFHRFSLFFFREIRVFRVIRA</sequence>
<comment type="caution">
    <text evidence="1">The sequence shown here is derived from an EMBL/GenBank/DDBJ whole genome shotgun (WGS) entry which is preliminary data.</text>
</comment>
<dbReference type="AlphaFoldDB" id="A0A6A2JBE3"/>
<accession>A0A6A2JBE3</accession>
<proteinExistence type="predicted"/>
<gene>
    <name evidence="1" type="ORF">F9950_14840</name>
</gene>
<dbReference type="EMBL" id="WCLA01000038">
    <property type="protein sequence ID" value="KAB5325184.1"/>
    <property type="molecule type" value="Genomic_DNA"/>
</dbReference>
<protein>
    <submittedName>
        <fullName evidence="1">Uncharacterized protein</fullName>
    </submittedName>
</protein>